<dbReference type="InterPro" id="IPR050923">
    <property type="entry name" value="Cell_Proc_Reg/RNA_Proc"/>
</dbReference>
<dbReference type="AlphaFoldDB" id="A0A7I7P8Y4"/>
<organism evidence="4 5">
    <name type="scientific">Mycobacterium noviomagense</name>
    <dbReference type="NCBI Taxonomy" id="459858"/>
    <lineage>
        <taxon>Bacteria</taxon>
        <taxon>Bacillati</taxon>
        <taxon>Actinomycetota</taxon>
        <taxon>Actinomycetes</taxon>
        <taxon>Mycobacteriales</taxon>
        <taxon>Mycobacteriaceae</taxon>
        <taxon>Mycobacterium</taxon>
    </lineage>
</organism>
<dbReference type="PROSITE" id="PS50125">
    <property type="entry name" value="GUANYLATE_CYCLASE_2"/>
    <property type="match status" value="1"/>
</dbReference>
<dbReference type="Gene3D" id="3.30.70.1230">
    <property type="entry name" value="Nucleotide cyclase"/>
    <property type="match status" value="1"/>
</dbReference>
<dbReference type="RefSeq" id="WP_232070324.1">
    <property type="nucleotide sequence ID" value="NZ_AP022583.1"/>
</dbReference>
<keyword evidence="1" id="KW-0597">Phosphoprotein</keyword>
<dbReference type="PROSITE" id="PS50006">
    <property type="entry name" value="FHA_DOMAIN"/>
    <property type="match status" value="1"/>
</dbReference>
<dbReference type="GO" id="GO:0004016">
    <property type="term" value="F:adenylate cyclase activity"/>
    <property type="evidence" value="ECO:0007669"/>
    <property type="project" value="UniProtKB-ARBA"/>
</dbReference>
<dbReference type="GO" id="GO:0035556">
    <property type="term" value="P:intracellular signal transduction"/>
    <property type="evidence" value="ECO:0007669"/>
    <property type="project" value="InterPro"/>
</dbReference>
<dbReference type="SMART" id="SM00240">
    <property type="entry name" value="FHA"/>
    <property type="match status" value="1"/>
</dbReference>
<dbReference type="InterPro" id="IPR008984">
    <property type="entry name" value="SMAD_FHA_dom_sf"/>
</dbReference>
<accession>A0A7I7P8Y4</accession>
<reference evidence="4 5" key="1">
    <citation type="journal article" date="2019" name="Emerg. Microbes Infect.">
        <title>Comprehensive subspecies identification of 175 nontuberculous mycobacteria species based on 7547 genomic profiles.</title>
        <authorList>
            <person name="Matsumoto Y."/>
            <person name="Kinjo T."/>
            <person name="Motooka D."/>
            <person name="Nabeya D."/>
            <person name="Jung N."/>
            <person name="Uechi K."/>
            <person name="Horii T."/>
            <person name="Iida T."/>
            <person name="Fujita J."/>
            <person name="Nakamura S."/>
        </authorList>
    </citation>
    <scope>NUCLEOTIDE SEQUENCE [LARGE SCALE GENOMIC DNA]</scope>
    <source>
        <strain evidence="4 5">JCM 16367</strain>
    </source>
</reference>
<dbReference type="InterPro" id="IPR001054">
    <property type="entry name" value="A/G_cyclase"/>
</dbReference>
<feature type="domain" description="Guanylate cyclase" evidence="3">
    <location>
        <begin position="171"/>
        <end position="301"/>
    </location>
</feature>
<proteinExistence type="predicted"/>
<dbReference type="EMBL" id="AP022583">
    <property type="protein sequence ID" value="BBY05038.1"/>
    <property type="molecule type" value="Genomic_DNA"/>
</dbReference>
<dbReference type="Proteomes" id="UP000466894">
    <property type="component" value="Chromosome"/>
</dbReference>
<evidence type="ECO:0000259" key="3">
    <source>
        <dbReference type="PROSITE" id="PS50125"/>
    </source>
</evidence>
<evidence type="ECO:0000256" key="1">
    <source>
        <dbReference type="ARBA" id="ARBA00022553"/>
    </source>
</evidence>
<feature type="domain" description="FHA" evidence="2">
    <location>
        <begin position="67"/>
        <end position="122"/>
    </location>
</feature>
<gene>
    <name evidence="4" type="ORF">MNVI_03560</name>
</gene>
<dbReference type="KEGG" id="mnv:MNVI_03560"/>
<evidence type="ECO:0000313" key="4">
    <source>
        <dbReference type="EMBL" id="BBY05038.1"/>
    </source>
</evidence>
<dbReference type="PANTHER" id="PTHR23308">
    <property type="entry name" value="NUCLEAR INHIBITOR OF PROTEIN PHOSPHATASE-1"/>
    <property type="match status" value="1"/>
</dbReference>
<evidence type="ECO:0000259" key="2">
    <source>
        <dbReference type="PROSITE" id="PS50006"/>
    </source>
</evidence>
<dbReference type="InterPro" id="IPR029787">
    <property type="entry name" value="Nucleotide_cyclase"/>
</dbReference>
<dbReference type="CDD" id="cd07302">
    <property type="entry name" value="CHD"/>
    <property type="match status" value="1"/>
</dbReference>
<dbReference type="GO" id="GO:0009190">
    <property type="term" value="P:cyclic nucleotide biosynthetic process"/>
    <property type="evidence" value="ECO:0007669"/>
    <property type="project" value="InterPro"/>
</dbReference>
<sequence>MISPVELENQTNSHGVHATDVRAATASSEAMMAASVNGPGGQPAEPPAYLVVHEGDSERRIPVFDQLFVGRECTGISEQRRLVIDDPEISRTHLELRLDAATNRAYVIDTSTNGTLLNGVRLERAALVPIKSGDQIRLGDVALTFHSQRFTAVPATAVRATRARFSHAAMVMVVGDIVNYSTISQVTDEAVIAQSLHTLWRQLRGVLQAHQGTLAHYAGDALFAVWELGRFPNAAELAIDFALAANQRVEELGPELPLRGPDGSPIHMGWGVVRGMAALAAMTRSADAVIGDATNLAFRLSGLAGRQGRAAVLVTSGVHRSVAEQFTWGAGESVEIKGRSGMETVFPVIARKTTKRLVADGG</sequence>
<evidence type="ECO:0000313" key="5">
    <source>
        <dbReference type="Proteomes" id="UP000466894"/>
    </source>
</evidence>
<dbReference type="Pfam" id="PF00211">
    <property type="entry name" value="Guanylate_cyc"/>
    <property type="match status" value="1"/>
</dbReference>
<dbReference type="Pfam" id="PF00498">
    <property type="entry name" value="FHA"/>
    <property type="match status" value="1"/>
</dbReference>
<evidence type="ECO:0008006" key="6">
    <source>
        <dbReference type="Google" id="ProtNLM"/>
    </source>
</evidence>
<dbReference type="InterPro" id="IPR000253">
    <property type="entry name" value="FHA_dom"/>
</dbReference>
<name>A0A7I7P8Y4_9MYCO</name>
<dbReference type="CDD" id="cd00060">
    <property type="entry name" value="FHA"/>
    <property type="match status" value="1"/>
</dbReference>
<dbReference type="SUPFAM" id="SSF55073">
    <property type="entry name" value="Nucleotide cyclase"/>
    <property type="match status" value="1"/>
</dbReference>
<protein>
    <recommendedName>
        <fullName evidence="6">Adenylate/guanylate cyclase domain-containing protein</fullName>
    </recommendedName>
</protein>
<dbReference type="SUPFAM" id="SSF49879">
    <property type="entry name" value="SMAD/FHA domain"/>
    <property type="match status" value="1"/>
</dbReference>
<dbReference type="Gene3D" id="2.60.200.20">
    <property type="match status" value="1"/>
</dbReference>